<dbReference type="GO" id="GO:0002098">
    <property type="term" value="P:tRNA wobble uridine modification"/>
    <property type="evidence" value="ECO:0007669"/>
    <property type="project" value="TreeGrafter"/>
</dbReference>
<dbReference type="NCBIfam" id="NF002483">
    <property type="entry name" value="PRK01747.1-4"/>
    <property type="match status" value="1"/>
</dbReference>
<keyword evidence="4 10" id="KW-0808">Transferase</keyword>
<keyword evidence="8 10" id="KW-0560">Oxidoreductase</keyword>
<dbReference type="Gene3D" id="3.30.9.10">
    <property type="entry name" value="D-Amino Acid Oxidase, subunit A, domain 2"/>
    <property type="match status" value="1"/>
</dbReference>
<evidence type="ECO:0000256" key="9">
    <source>
        <dbReference type="ARBA" id="ARBA00023268"/>
    </source>
</evidence>
<dbReference type="InterPro" id="IPR029063">
    <property type="entry name" value="SAM-dependent_MTases_sf"/>
</dbReference>
<dbReference type="GO" id="GO:0004808">
    <property type="term" value="F:tRNA (5-methylaminomethyl-2-thiouridylate)(34)-methyltransferase activity"/>
    <property type="evidence" value="ECO:0007669"/>
    <property type="project" value="UniProtKB-EC"/>
</dbReference>
<evidence type="ECO:0000256" key="1">
    <source>
        <dbReference type="ARBA" id="ARBA00022490"/>
    </source>
</evidence>
<dbReference type="HAMAP" id="MF_01102">
    <property type="entry name" value="MnmC"/>
    <property type="match status" value="1"/>
</dbReference>
<evidence type="ECO:0000256" key="10">
    <source>
        <dbReference type="HAMAP-Rule" id="MF_01102"/>
    </source>
</evidence>
<keyword evidence="3 10" id="KW-0285">Flavoprotein</keyword>
<keyword evidence="7 10" id="KW-0274">FAD</keyword>
<dbReference type="Gene3D" id="3.40.50.150">
    <property type="entry name" value="Vaccinia Virus protein VP39"/>
    <property type="match status" value="1"/>
</dbReference>
<proteinExistence type="inferred from homology"/>
<dbReference type="InterPro" id="IPR023032">
    <property type="entry name" value="tRNA_MAMT_biosynth_bifunc_MnmC"/>
</dbReference>
<comment type="catalytic activity">
    <reaction evidence="10">
        <text>5-aminomethyl-2-thiouridine(34) in tRNA + S-adenosyl-L-methionine = 5-methylaminomethyl-2-thiouridine(34) in tRNA + S-adenosyl-L-homocysteine + H(+)</text>
        <dbReference type="Rhea" id="RHEA:19569"/>
        <dbReference type="Rhea" id="RHEA-COMP:10195"/>
        <dbReference type="Rhea" id="RHEA-COMP:10197"/>
        <dbReference type="ChEBI" id="CHEBI:15378"/>
        <dbReference type="ChEBI" id="CHEBI:57856"/>
        <dbReference type="ChEBI" id="CHEBI:59789"/>
        <dbReference type="ChEBI" id="CHEBI:74454"/>
        <dbReference type="ChEBI" id="CHEBI:74455"/>
        <dbReference type="EC" id="2.1.1.61"/>
    </reaction>
</comment>
<keyword evidence="9 10" id="KW-0511">Multifunctional enzyme</keyword>
<dbReference type="NCBIfam" id="NF033855">
    <property type="entry name" value="tRNA_MNMC2"/>
    <property type="match status" value="1"/>
</dbReference>
<evidence type="ECO:0000256" key="3">
    <source>
        <dbReference type="ARBA" id="ARBA00022630"/>
    </source>
</evidence>
<evidence type="ECO:0000259" key="12">
    <source>
        <dbReference type="Pfam" id="PF05430"/>
    </source>
</evidence>
<dbReference type="Pfam" id="PF05430">
    <property type="entry name" value="Methyltransf_30"/>
    <property type="match status" value="1"/>
</dbReference>
<dbReference type="GO" id="GO:0032259">
    <property type="term" value="P:methylation"/>
    <property type="evidence" value="ECO:0007669"/>
    <property type="project" value="UniProtKB-KW"/>
</dbReference>
<dbReference type="SUPFAM" id="SSF53335">
    <property type="entry name" value="S-adenosyl-L-methionine-dependent methyltransferases"/>
    <property type="match status" value="1"/>
</dbReference>
<feature type="region of interest" description="tRNA (mnm(5)s(2)U34)-methyltransferase" evidence="10">
    <location>
        <begin position="1"/>
        <end position="231"/>
    </location>
</feature>
<dbReference type="PANTHER" id="PTHR13847">
    <property type="entry name" value="SARCOSINE DEHYDROGENASE-RELATED"/>
    <property type="match status" value="1"/>
</dbReference>
<accession>A0A2S0PEZ2</accession>
<name>A0A2S0PEZ2_9NEIS</name>
<keyword evidence="6 10" id="KW-0819">tRNA processing</keyword>
<evidence type="ECO:0000256" key="6">
    <source>
        <dbReference type="ARBA" id="ARBA00022694"/>
    </source>
</evidence>
<dbReference type="InterPro" id="IPR006076">
    <property type="entry name" value="FAD-dep_OxRdtase"/>
</dbReference>
<dbReference type="Pfam" id="PF01266">
    <property type="entry name" value="DAO"/>
    <property type="match status" value="1"/>
</dbReference>
<sequence>MPILPATLSLAADGTPCSPRFDDVYHTADGGPEQARHVYLTGNGLPAAWRGHDTYSILETGFGLGLNFLVTWAAWRADPQRCPRLHFVSVEKFPFRREDLQRLHARWPDFAGLSAGLLAQWPPLTAGMHRLHFDDGAVTLTLVFGDAAEQLPRLSGRFNAFYLDGFAPAKNPDMWTPELFRSLSRLARPDATLATYAAAGFVRRGLNACGFAVVRHDGYGGKLHMLAGPYLHREPLRAPVWPARQALVIGAGMAGAAAAERLASRGWQVTVLEREAAIATRSSGNHAGVLLPVLSADDNLQSRLARAGYLYTLRHLAALPGLRDWHQDGVLQLARDEAQAALQRRIVDSGYPDDYVQWLDRDAASARAGAPVASSGWWFPAAAWVHPPAWCAAALARHPELIRVHTGVDVAALARDDEGQWIARDSQGSELARAPVVVIATATSTLAQTAHLPLTRGRRVVTLLPAAAVALADTVLCRNAYLTPAFRGLRALGATAAPPDSEAAPQWHALNLAKLEAMLPGASAGIDPAQLDGRGCDRPTSPDRLPLVGAVDIAGTRTSVRLDRIARQPGLYCALGYGARGLAWSALAGELLASQICGEPLPVEKDLVDACDPARFAWRAGRTATGTD</sequence>
<dbReference type="EC" id="2.1.1.61" evidence="10"/>
<organism evidence="13 14">
    <name type="scientific">Microvirgula aerodenitrificans</name>
    <dbReference type="NCBI Taxonomy" id="57480"/>
    <lineage>
        <taxon>Bacteria</taxon>
        <taxon>Pseudomonadati</taxon>
        <taxon>Pseudomonadota</taxon>
        <taxon>Betaproteobacteria</taxon>
        <taxon>Neisseriales</taxon>
        <taxon>Aquaspirillaceae</taxon>
        <taxon>Microvirgula</taxon>
    </lineage>
</organism>
<dbReference type="NCBIfam" id="NF002481">
    <property type="entry name" value="PRK01747.1-2"/>
    <property type="match status" value="1"/>
</dbReference>
<gene>
    <name evidence="10" type="primary">mnmC</name>
    <name evidence="13" type="ORF">DAI18_02775</name>
</gene>
<evidence type="ECO:0000256" key="2">
    <source>
        <dbReference type="ARBA" id="ARBA00022603"/>
    </source>
</evidence>
<feature type="region of interest" description="FAD-dependent cmnm(5)s(2)U34 oxidoreductase" evidence="10">
    <location>
        <begin position="249"/>
        <end position="628"/>
    </location>
</feature>
<evidence type="ECO:0000313" key="13">
    <source>
        <dbReference type="EMBL" id="AVY95939.1"/>
    </source>
</evidence>
<dbReference type="InterPro" id="IPR008471">
    <property type="entry name" value="MnmC-like_methylTransf"/>
</dbReference>
<dbReference type="NCBIfam" id="TIGR03197">
    <property type="entry name" value="MnmC_Cterm"/>
    <property type="match status" value="1"/>
</dbReference>
<evidence type="ECO:0000259" key="11">
    <source>
        <dbReference type="Pfam" id="PF01266"/>
    </source>
</evidence>
<dbReference type="GO" id="GO:0050660">
    <property type="term" value="F:flavin adenine dinucleotide binding"/>
    <property type="evidence" value="ECO:0007669"/>
    <property type="project" value="UniProtKB-UniRule"/>
</dbReference>
<evidence type="ECO:0000256" key="5">
    <source>
        <dbReference type="ARBA" id="ARBA00022691"/>
    </source>
</evidence>
<evidence type="ECO:0000256" key="8">
    <source>
        <dbReference type="ARBA" id="ARBA00023002"/>
    </source>
</evidence>
<dbReference type="SUPFAM" id="SSF51905">
    <property type="entry name" value="FAD/NAD(P)-binding domain"/>
    <property type="match status" value="1"/>
</dbReference>
<feature type="domain" description="MnmC-like methyltransferase" evidence="12">
    <location>
        <begin position="110"/>
        <end position="228"/>
    </location>
</feature>
<dbReference type="STRING" id="1122240.GCA_000620105_03311"/>
<evidence type="ECO:0000256" key="4">
    <source>
        <dbReference type="ARBA" id="ARBA00022679"/>
    </source>
</evidence>
<evidence type="ECO:0000313" key="14">
    <source>
        <dbReference type="Proteomes" id="UP000244173"/>
    </source>
</evidence>
<evidence type="ECO:0000256" key="7">
    <source>
        <dbReference type="ARBA" id="ARBA00022827"/>
    </source>
</evidence>
<comment type="function">
    <text evidence="10">Catalyzes the last two steps in the biosynthesis of 5-methylaminomethyl-2-thiouridine (mnm(5)s(2)U) at the wobble position (U34) in tRNA. Catalyzes the FAD-dependent demodification of cmnm(5)s(2)U34 to nm(5)s(2)U34, followed by the transfer of a methyl group from S-adenosyl-L-methionine to nm(5)s(2)U34, to form mnm(5)s(2)U34.</text>
</comment>
<feature type="domain" description="FAD dependent oxidoreductase" evidence="11">
    <location>
        <begin position="247"/>
        <end position="594"/>
    </location>
</feature>
<dbReference type="InterPro" id="IPR047785">
    <property type="entry name" value="tRNA_MNMC2"/>
</dbReference>
<dbReference type="OrthoDB" id="9786494at2"/>
<reference evidence="13 14" key="1">
    <citation type="submission" date="2018-04" db="EMBL/GenBank/DDBJ databases">
        <title>Denitrifier Microvirgula.</title>
        <authorList>
            <person name="Anderson E."/>
            <person name="Jang J."/>
            <person name="Ishii S."/>
        </authorList>
    </citation>
    <scope>NUCLEOTIDE SEQUENCE [LARGE SCALE GENOMIC DNA]</scope>
    <source>
        <strain evidence="13 14">BE2.4</strain>
    </source>
</reference>
<protein>
    <recommendedName>
        <fullName evidence="10">tRNA 5-methylaminomethyl-2-thiouridine biosynthesis bifunctional protein MnmC</fullName>
        <shortName evidence="10">tRNA mnm(5)s(2)U biosynthesis bifunctional protein</shortName>
    </recommendedName>
    <domain>
        <recommendedName>
            <fullName evidence="10">tRNA (mnm(5)s(2)U34)-methyltransferase</fullName>
            <ecNumber evidence="10">2.1.1.61</ecNumber>
        </recommendedName>
    </domain>
    <domain>
        <recommendedName>
            <fullName evidence="10">FAD-dependent cmnm(5)s(2)U34 oxidoreductase</fullName>
            <ecNumber evidence="10">1.5.-.-</ecNumber>
        </recommendedName>
    </domain>
</protein>
<dbReference type="PANTHER" id="PTHR13847:SF283">
    <property type="entry name" value="TRNA 5-METHYLAMINOMETHYL-2-THIOURIDINE BIOSYNTHESIS BIFUNCTIONAL PROTEIN MNMC"/>
    <property type="match status" value="1"/>
</dbReference>
<dbReference type="EMBL" id="CP028519">
    <property type="protein sequence ID" value="AVY95939.1"/>
    <property type="molecule type" value="Genomic_DNA"/>
</dbReference>
<keyword evidence="2 10" id="KW-0489">Methyltransferase</keyword>
<dbReference type="InterPro" id="IPR036188">
    <property type="entry name" value="FAD/NAD-bd_sf"/>
</dbReference>
<dbReference type="AlphaFoldDB" id="A0A2S0PEZ2"/>
<keyword evidence="14" id="KW-1185">Reference proteome</keyword>
<dbReference type="GO" id="GO:0005737">
    <property type="term" value="C:cytoplasm"/>
    <property type="evidence" value="ECO:0007669"/>
    <property type="project" value="UniProtKB-SubCell"/>
</dbReference>
<dbReference type="GO" id="GO:0016645">
    <property type="term" value="F:oxidoreductase activity, acting on the CH-NH group of donors"/>
    <property type="evidence" value="ECO:0007669"/>
    <property type="project" value="InterPro"/>
</dbReference>
<comment type="similarity">
    <text evidence="10">In the C-terminal section; belongs to the DAO family.</text>
</comment>
<keyword evidence="1 10" id="KW-0963">Cytoplasm</keyword>
<dbReference type="Proteomes" id="UP000244173">
    <property type="component" value="Chromosome"/>
</dbReference>
<dbReference type="RefSeq" id="WP_107890269.1">
    <property type="nucleotide sequence ID" value="NZ_CP028519.1"/>
</dbReference>
<dbReference type="InterPro" id="IPR017610">
    <property type="entry name" value="tRNA_S-uridine_synth_MnmC_C"/>
</dbReference>
<comment type="cofactor">
    <cofactor evidence="10">
        <name>FAD</name>
        <dbReference type="ChEBI" id="CHEBI:57692"/>
    </cofactor>
</comment>
<keyword evidence="5 10" id="KW-0949">S-adenosyl-L-methionine</keyword>
<dbReference type="EC" id="1.5.-.-" evidence="10"/>
<dbReference type="KEGG" id="maer:DAI18_02775"/>
<dbReference type="Gene3D" id="3.50.50.60">
    <property type="entry name" value="FAD/NAD(P)-binding domain"/>
    <property type="match status" value="1"/>
</dbReference>
<comment type="subcellular location">
    <subcellularLocation>
        <location evidence="10">Cytoplasm</location>
    </subcellularLocation>
</comment>
<comment type="similarity">
    <text evidence="10">In the N-terminal section; belongs to the methyltransferase superfamily. tRNA (mnm(5)s(2)U34)-methyltransferase family.</text>
</comment>